<dbReference type="Pfam" id="PF12032">
    <property type="entry name" value="CLIP"/>
    <property type="match status" value="1"/>
</dbReference>
<reference evidence="13" key="1">
    <citation type="submission" date="2025-08" db="UniProtKB">
        <authorList>
            <consortium name="RefSeq"/>
        </authorList>
    </citation>
    <scope>IDENTIFICATION</scope>
    <source>
        <tissue evidence="13">Whole body</tissue>
    </source>
</reference>
<evidence type="ECO:0000256" key="8">
    <source>
        <dbReference type="ARBA" id="ARBA00024195"/>
    </source>
</evidence>
<dbReference type="SMART" id="SM00680">
    <property type="entry name" value="CLIP"/>
    <property type="match status" value="1"/>
</dbReference>
<dbReference type="SUPFAM" id="SSF50494">
    <property type="entry name" value="Trypsin-like serine proteases"/>
    <property type="match status" value="1"/>
</dbReference>
<evidence type="ECO:0000313" key="12">
    <source>
        <dbReference type="Proteomes" id="UP000504618"/>
    </source>
</evidence>
<dbReference type="GO" id="GO:0004252">
    <property type="term" value="F:serine-type endopeptidase activity"/>
    <property type="evidence" value="ECO:0007669"/>
    <property type="project" value="UniProtKB-UniRule"/>
</dbReference>
<keyword evidence="7" id="KW-0325">Glycoprotein</keyword>
<evidence type="ECO:0000256" key="5">
    <source>
        <dbReference type="ARBA" id="ARBA00023145"/>
    </source>
</evidence>
<dbReference type="AlphaFoldDB" id="A0A6J1PUH2"/>
<evidence type="ECO:0000256" key="1">
    <source>
        <dbReference type="ARBA" id="ARBA00022670"/>
    </source>
</evidence>
<feature type="chain" id="PRO_5027143827" description="CLIP domain-containing serine protease" evidence="9">
    <location>
        <begin position="22"/>
        <end position="242"/>
    </location>
</feature>
<evidence type="ECO:0000256" key="2">
    <source>
        <dbReference type="ARBA" id="ARBA00022729"/>
    </source>
</evidence>
<keyword evidence="9" id="KW-0964">Secreted</keyword>
<dbReference type="PANTHER" id="PTHR24252:SF27">
    <property type="entry name" value="TRANSMEMBRANE PROTEASE SERINE 3-LIKE"/>
    <property type="match status" value="1"/>
</dbReference>
<dbReference type="RefSeq" id="XP_024872510.1">
    <property type="nucleotide sequence ID" value="XM_025016742.1"/>
</dbReference>
<dbReference type="InterPro" id="IPR009003">
    <property type="entry name" value="Peptidase_S1_PA"/>
</dbReference>
<evidence type="ECO:0000256" key="9">
    <source>
        <dbReference type="RuleBase" id="RU366078"/>
    </source>
</evidence>
<organism evidence="12 13">
    <name type="scientific">Temnothorax curvispinosus</name>
    <dbReference type="NCBI Taxonomy" id="300111"/>
    <lineage>
        <taxon>Eukaryota</taxon>
        <taxon>Metazoa</taxon>
        <taxon>Ecdysozoa</taxon>
        <taxon>Arthropoda</taxon>
        <taxon>Hexapoda</taxon>
        <taxon>Insecta</taxon>
        <taxon>Pterygota</taxon>
        <taxon>Neoptera</taxon>
        <taxon>Endopterygota</taxon>
        <taxon>Hymenoptera</taxon>
        <taxon>Apocrita</taxon>
        <taxon>Aculeata</taxon>
        <taxon>Formicoidea</taxon>
        <taxon>Formicidae</taxon>
        <taxon>Myrmicinae</taxon>
        <taxon>Temnothorax</taxon>
    </lineage>
</organism>
<dbReference type="OrthoDB" id="425190at2759"/>
<keyword evidence="1 9" id="KW-0645">Protease</keyword>
<protein>
    <recommendedName>
        <fullName evidence="9">CLIP domain-containing serine protease</fullName>
        <ecNumber evidence="9">3.4.21.-</ecNumber>
    </recommendedName>
</protein>
<dbReference type="PROSITE" id="PS50240">
    <property type="entry name" value="TRYPSIN_DOM"/>
    <property type="match status" value="1"/>
</dbReference>
<dbReference type="PRINTS" id="PR00722">
    <property type="entry name" value="CHYMOTRYPSIN"/>
</dbReference>
<evidence type="ECO:0000259" key="10">
    <source>
        <dbReference type="PROSITE" id="PS50240"/>
    </source>
</evidence>
<dbReference type="Gene3D" id="2.40.10.10">
    <property type="entry name" value="Trypsin-like serine proteases"/>
    <property type="match status" value="1"/>
</dbReference>
<feature type="signal peptide" evidence="9">
    <location>
        <begin position="1"/>
        <end position="21"/>
    </location>
</feature>
<dbReference type="InterPro" id="IPR018114">
    <property type="entry name" value="TRYPSIN_HIS"/>
</dbReference>
<comment type="subcellular location">
    <subcellularLocation>
        <location evidence="9">Secreted</location>
    </subcellularLocation>
</comment>
<dbReference type="Gene3D" id="3.30.1640.30">
    <property type="match status" value="1"/>
</dbReference>
<comment type="similarity">
    <text evidence="8 9">Belongs to the peptidase S1 family. CLIP subfamily.</text>
</comment>
<keyword evidence="4 9" id="KW-0720">Serine protease</keyword>
<keyword evidence="2 9" id="KW-0732">Signal</keyword>
<dbReference type="Pfam" id="PF00089">
    <property type="entry name" value="Trypsin"/>
    <property type="match status" value="1"/>
</dbReference>
<dbReference type="GeneID" id="112455052"/>
<dbReference type="FunFam" id="2.40.10.10:FF:000028">
    <property type="entry name" value="Serine protease easter"/>
    <property type="match status" value="1"/>
</dbReference>
<evidence type="ECO:0000256" key="4">
    <source>
        <dbReference type="ARBA" id="ARBA00022825"/>
    </source>
</evidence>
<dbReference type="InterPro" id="IPR038565">
    <property type="entry name" value="CLIP_sf"/>
</dbReference>
<evidence type="ECO:0000256" key="3">
    <source>
        <dbReference type="ARBA" id="ARBA00022801"/>
    </source>
</evidence>
<keyword evidence="5" id="KW-0865">Zymogen</keyword>
<feature type="domain" description="Peptidase S1" evidence="10">
    <location>
        <begin position="126"/>
        <end position="242"/>
    </location>
</feature>
<keyword evidence="6" id="KW-1015">Disulfide bond</keyword>
<dbReference type="FunFam" id="3.30.1640.30:FF:000001">
    <property type="entry name" value="Serine protease 7"/>
    <property type="match status" value="1"/>
</dbReference>
<evidence type="ECO:0000259" key="11">
    <source>
        <dbReference type="PROSITE" id="PS51888"/>
    </source>
</evidence>
<dbReference type="GO" id="GO:0006508">
    <property type="term" value="P:proteolysis"/>
    <property type="evidence" value="ECO:0007669"/>
    <property type="project" value="UniProtKB-KW"/>
</dbReference>
<sequence>MWTVVLVFIGLLCALIPSTHSQGRCQNPQGQPGTCISIRSCTLLLNLLKSNPYDPQVGNFLRSSVCGYGPGNDPWVCCPSGIDGGNTGGTDNDLEGDRDRKEVTNTAYGPLYPPNCGYSNVTIRRIVGGEPASLGSWPWITVLGYVNSRNPNVPKWLCGGALISSRHVLTAAHCVHGRSDLYKVRVGDLDLNSDNDGAYPFEDFIERKTVHPGYNPRTYTNDVAVLKTTQEVPFTGKLLYII</sequence>
<dbReference type="InterPro" id="IPR001314">
    <property type="entry name" value="Peptidase_S1A"/>
</dbReference>
<name>A0A6J1PUH2_9HYME</name>
<dbReference type="PROSITE" id="PS51888">
    <property type="entry name" value="CLIP"/>
    <property type="match status" value="1"/>
</dbReference>
<dbReference type="PANTHER" id="PTHR24252">
    <property type="entry name" value="ACROSIN-RELATED"/>
    <property type="match status" value="1"/>
</dbReference>
<dbReference type="PROSITE" id="PS00134">
    <property type="entry name" value="TRYPSIN_HIS"/>
    <property type="match status" value="1"/>
</dbReference>
<dbReference type="InterPro" id="IPR001254">
    <property type="entry name" value="Trypsin_dom"/>
</dbReference>
<evidence type="ECO:0000256" key="7">
    <source>
        <dbReference type="ARBA" id="ARBA00023180"/>
    </source>
</evidence>
<dbReference type="SMART" id="SM00020">
    <property type="entry name" value="Tryp_SPc"/>
    <property type="match status" value="1"/>
</dbReference>
<dbReference type="EC" id="3.4.21.-" evidence="9"/>
<keyword evidence="12" id="KW-1185">Reference proteome</keyword>
<dbReference type="GO" id="GO:0005576">
    <property type="term" value="C:extracellular region"/>
    <property type="evidence" value="ECO:0007669"/>
    <property type="project" value="UniProtKB-SubCell"/>
</dbReference>
<accession>A0A6J1PUH2</accession>
<comment type="domain">
    <text evidence="9">The clip domain consists of 35-55 residues which are 'knitted' together usually by 3 conserved disulfide bonds forming a clip-like compact structure.</text>
</comment>
<dbReference type="Proteomes" id="UP000504618">
    <property type="component" value="Unplaced"/>
</dbReference>
<evidence type="ECO:0000256" key="6">
    <source>
        <dbReference type="ARBA" id="ARBA00023157"/>
    </source>
</evidence>
<feature type="domain" description="Clip" evidence="11">
    <location>
        <begin position="24"/>
        <end position="78"/>
    </location>
</feature>
<proteinExistence type="inferred from homology"/>
<keyword evidence="3 9" id="KW-0378">Hydrolase</keyword>
<gene>
    <name evidence="13" type="primary">LOC112455052</name>
</gene>
<evidence type="ECO:0000313" key="13">
    <source>
        <dbReference type="RefSeq" id="XP_024872510.1"/>
    </source>
</evidence>
<dbReference type="InterPro" id="IPR022700">
    <property type="entry name" value="CLIP"/>
</dbReference>
<dbReference type="InterPro" id="IPR043504">
    <property type="entry name" value="Peptidase_S1_PA_chymotrypsin"/>
</dbReference>